<reference evidence="2" key="1">
    <citation type="submission" date="2020-09" db="EMBL/GenBank/DDBJ databases">
        <title>Pelagicoccus enzymogenes sp. nov. with an EPS production, isolated from marine sediment.</title>
        <authorList>
            <person name="Feng X."/>
        </authorList>
    </citation>
    <scope>NUCLEOTIDE SEQUENCE</scope>
    <source>
        <strain evidence="2">NFK12</strain>
    </source>
</reference>
<evidence type="ECO:0000256" key="1">
    <source>
        <dbReference type="ARBA" id="ARBA00022801"/>
    </source>
</evidence>
<dbReference type="InterPro" id="IPR012341">
    <property type="entry name" value="6hp_glycosidase-like_sf"/>
</dbReference>
<keyword evidence="3" id="KW-1185">Reference proteome</keyword>
<dbReference type="GO" id="GO:0005975">
    <property type="term" value="P:carbohydrate metabolic process"/>
    <property type="evidence" value="ECO:0007669"/>
    <property type="project" value="InterPro"/>
</dbReference>
<dbReference type="SUPFAM" id="SSF48208">
    <property type="entry name" value="Six-hairpin glycosidases"/>
    <property type="match status" value="1"/>
</dbReference>
<dbReference type="Proteomes" id="UP000622317">
    <property type="component" value="Unassembled WGS sequence"/>
</dbReference>
<dbReference type="InterPro" id="IPR008928">
    <property type="entry name" value="6-hairpin_glycosidase_sf"/>
</dbReference>
<dbReference type="InterPro" id="IPR052043">
    <property type="entry name" value="PolySaccharide_Degr_Enz"/>
</dbReference>
<dbReference type="EMBL" id="JACYFG010000051">
    <property type="protein sequence ID" value="MBD5781612.1"/>
    <property type="molecule type" value="Genomic_DNA"/>
</dbReference>
<dbReference type="AlphaFoldDB" id="A0A927FAX7"/>
<proteinExistence type="predicted"/>
<evidence type="ECO:0000313" key="3">
    <source>
        <dbReference type="Proteomes" id="UP000622317"/>
    </source>
</evidence>
<organism evidence="2 3">
    <name type="scientific">Pelagicoccus enzymogenes</name>
    <dbReference type="NCBI Taxonomy" id="2773457"/>
    <lineage>
        <taxon>Bacteria</taxon>
        <taxon>Pseudomonadati</taxon>
        <taxon>Verrucomicrobiota</taxon>
        <taxon>Opitutia</taxon>
        <taxon>Puniceicoccales</taxon>
        <taxon>Pelagicoccaceae</taxon>
        <taxon>Pelagicoccus</taxon>
    </lineage>
</organism>
<accession>A0A927FAX7</accession>
<protein>
    <submittedName>
        <fullName evidence="2">Glycoside hydrolase family 88 protein</fullName>
    </submittedName>
</protein>
<comment type="caution">
    <text evidence="2">The sequence shown here is derived from an EMBL/GenBank/DDBJ whole genome shotgun (WGS) entry which is preliminary data.</text>
</comment>
<dbReference type="GO" id="GO:0016787">
    <property type="term" value="F:hydrolase activity"/>
    <property type="evidence" value="ECO:0007669"/>
    <property type="project" value="UniProtKB-KW"/>
</dbReference>
<sequence length="758" mass="85319">MPKDIVERPAKWNFGPGALQSHAGWQYAAFWDDQRQVTVARRRLPGGSWHAVSLTGYQRTENGDRGKVGPIARGFGDGHEKVALGISADGYLHLSFDHHGSTLRYRKSLHPVARSPENYSWNDKLFGPVQDNLGGPKIEGVTYPSFANHGKNLSLYLRLNGGSGSADSCLFEYSNGKWFLNDPAQAKIIDKSWSRGNKTVNAYPHSLATHNGRRHLTWCWRDSPKADTTHDLCYAYSDDQGNTWKDNEGNTIGIRGNAFITADTQSAVVWSIPSGTKFVNGGSMTVDASGRVHVLMKGEDGSPAYFQRNPTTGQWSRQSSPSLGSLAAHDDRVYLVTPEGIESAAADSFAKRDKLASGPATLFEDSKIQVDRSRADGWISVIGQTGKTVSVVDYWIGRSDPPEERPSLASVRNELSRVADWQIEHFGEVFDNKHRKRPYTANEWPAATLMVGMEKWAEISEDPRYYRWLIDLSENMHWKLRPARFYHADDHCIGQLYLSLYQKFGDKSKYKNIVDQFDKIIAKPSTVPLTWNHRIGEDRWSWCDSLFMAPPVWAKLSSVTGNPKYRDWMFDEYKAITELLFDPTEDLYFRDTRFIEQRHNGSKIFWARGNGWVFGGLAELIPELPKNSEQHRYFVDIYKKMARRIAYLQTPNGHWAMSLLEADTYPTPETSGTGFYCFGLAWGINAGILDRDTYEPVVLKAWGALARSITPEGMLGYVQPIGAEPGSAWPDRTEVYGTGAFLAAGAELTRLLKSIPER</sequence>
<name>A0A927FAX7_9BACT</name>
<dbReference type="PANTHER" id="PTHR33886:SF8">
    <property type="entry name" value="UNSATURATED RHAMNOGALACTURONAN HYDROLASE (EUROFUNG)"/>
    <property type="match status" value="1"/>
</dbReference>
<gene>
    <name evidence="2" type="ORF">IEN85_19075</name>
</gene>
<dbReference type="Pfam" id="PF15892">
    <property type="entry name" value="BNR_4"/>
    <property type="match status" value="1"/>
</dbReference>
<dbReference type="RefSeq" id="WP_191618697.1">
    <property type="nucleotide sequence ID" value="NZ_JACYFG010000051.1"/>
</dbReference>
<dbReference type="PANTHER" id="PTHR33886">
    <property type="entry name" value="UNSATURATED RHAMNOGALACTURONAN HYDROLASE (EUROFUNG)"/>
    <property type="match status" value="1"/>
</dbReference>
<dbReference type="Pfam" id="PF07470">
    <property type="entry name" value="Glyco_hydro_88"/>
    <property type="match status" value="1"/>
</dbReference>
<dbReference type="InterPro" id="IPR010905">
    <property type="entry name" value="Glyco_hydro_88"/>
</dbReference>
<dbReference type="Gene3D" id="1.50.10.10">
    <property type="match status" value="1"/>
</dbReference>
<evidence type="ECO:0000313" key="2">
    <source>
        <dbReference type="EMBL" id="MBD5781612.1"/>
    </source>
</evidence>
<keyword evidence="1 2" id="KW-0378">Hydrolase</keyword>